<organism evidence="2 3">
    <name type="scientific">Anaerotalea alkaliphila</name>
    <dbReference type="NCBI Taxonomy" id="2662126"/>
    <lineage>
        <taxon>Bacteria</taxon>
        <taxon>Bacillati</taxon>
        <taxon>Bacillota</taxon>
        <taxon>Clostridia</taxon>
        <taxon>Eubacteriales</taxon>
        <taxon>Anaerotalea</taxon>
    </lineage>
</organism>
<dbReference type="AlphaFoldDB" id="A0A7X5KLA2"/>
<dbReference type="Gene3D" id="3.10.290.30">
    <property type="entry name" value="MM3350-like"/>
    <property type="match status" value="1"/>
</dbReference>
<dbReference type="InterPro" id="IPR012912">
    <property type="entry name" value="Plasmid_pRiA4b_Orf3-like"/>
</dbReference>
<feature type="domain" description="Plasmid pRiA4b Orf3-like" evidence="1">
    <location>
        <begin position="21"/>
        <end position="133"/>
    </location>
</feature>
<keyword evidence="3" id="KW-1185">Reference proteome</keyword>
<name>A0A7X5KLA2_9FIRM</name>
<dbReference type="Proteomes" id="UP000461585">
    <property type="component" value="Unassembled WGS sequence"/>
</dbReference>
<dbReference type="Pfam" id="PF07929">
    <property type="entry name" value="PRiA4_ORF3"/>
    <property type="match status" value="1"/>
</dbReference>
<dbReference type="SUPFAM" id="SSF159941">
    <property type="entry name" value="MM3350-like"/>
    <property type="match status" value="1"/>
</dbReference>
<protein>
    <submittedName>
        <fullName evidence="2">Plasmid pRiA4b ORF-3 family protein</fullName>
    </submittedName>
</protein>
<comment type="caution">
    <text evidence="2">The sequence shown here is derived from an EMBL/GenBank/DDBJ whole genome shotgun (WGS) entry which is preliminary data.</text>
</comment>
<accession>A0A7X5KLA2</accession>
<reference evidence="2 3" key="1">
    <citation type="submission" date="2020-01" db="EMBL/GenBank/DDBJ databases">
        <title>Anaeroalcalibacter tamaniensis gen. nov., sp. nov., moderately halophilic strictly anaerobic fermenter bacterium from mud volcano of Taman peninsula.</title>
        <authorList>
            <person name="Frolova A."/>
            <person name="Merkel A.Y."/>
            <person name="Slobodkin A.I."/>
        </authorList>
    </citation>
    <scope>NUCLEOTIDE SEQUENCE [LARGE SCALE GENOMIC DNA]</scope>
    <source>
        <strain evidence="2 3">F-3ap</strain>
    </source>
</reference>
<gene>
    <name evidence="2" type="ORF">GXN74_01815</name>
</gene>
<evidence type="ECO:0000313" key="2">
    <source>
        <dbReference type="EMBL" id="NDL66484.1"/>
    </source>
</evidence>
<dbReference type="InterPro" id="IPR024047">
    <property type="entry name" value="MM3350-like_sf"/>
</dbReference>
<dbReference type="RefSeq" id="WP_162369214.1">
    <property type="nucleotide sequence ID" value="NZ_JAAEEH010000003.1"/>
</dbReference>
<sequence length="482" mass="55281">MHTNYRLKTYPRGFDKVYCVIEMDGGETLDLLHKAIQDAFALEEGHLYLFNMERAAYGPDSIYSPRCEDKRRLADRTSLDSLELKPRRKFLYLYDFGEDMEFHVEVKKVWESKEKGTARVVEVQRGFPLEDLDPDVPATQQVVVEEIQDSMEDLLEMQRKEDLLEVCSLLGIRGARGKRKRELAEAVAGRLKGDLHLLERALDALSCMALSQVLDGSIQALETVGEMELNHLVRLEELGLLRLRGVGNLTEPCVCQVPAECRNYFQFYLNAKSTRENILRLLRTEEAMLFLMNSYGVLEKEVLLEMCGTLAEAGHDLAAWNPGETVPFLYWNGMEQETDDETVWVTMQDREVVEFILENRRELGCGYKKGLLEDYAKKGEVDLSSRIPAYQFLGDHILEKMRGSEVSMYTLLYRLIGGIHMGAEDGDLYLLLEESLELGGGKLDREVQKAVSELRREMPNASLGGWSWREWEEKNGIGRIRR</sequence>
<evidence type="ECO:0000313" key="3">
    <source>
        <dbReference type="Proteomes" id="UP000461585"/>
    </source>
</evidence>
<proteinExistence type="predicted"/>
<dbReference type="EMBL" id="JAAEEH010000003">
    <property type="protein sequence ID" value="NDL66484.1"/>
    <property type="molecule type" value="Genomic_DNA"/>
</dbReference>
<evidence type="ECO:0000259" key="1">
    <source>
        <dbReference type="Pfam" id="PF07929"/>
    </source>
</evidence>